<feature type="transmembrane region" description="Helical" evidence="1">
    <location>
        <begin position="107"/>
        <end position="127"/>
    </location>
</feature>
<keyword evidence="1" id="KW-1133">Transmembrane helix</keyword>
<reference evidence="2 3" key="2">
    <citation type="journal article" date="2018" name="New Phytol.">
        <title>High intraspecific genome diversity in the model arbuscular mycorrhizal symbiont Rhizophagus irregularis.</title>
        <authorList>
            <person name="Chen E.C.H."/>
            <person name="Morin E."/>
            <person name="Beaudet D."/>
            <person name="Noel J."/>
            <person name="Yildirir G."/>
            <person name="Ndikumana S."/>
            <person name="Charron P."/>
            <person name="St-Onge C."/>
            <person name="Giorgi J."/>
            <person name="Kruger M."/>
            <person name="Marton T."/>
            <person name="Ropars J."/>
            <person name="Grigoriev I.V."/>
            <person name="Hainaut M."/>
            <person name="Henrissat B."/>
            <person name="Roux C."/>
            <person name="Martin F."/>
            <person name="Corradi N."/>
        </authorList>
    </citation>
    <scope>NUCLEOTIDE SEQUENCE [LARGE SCALE GENOMIC DNA]</scope>
    <source>
        <strain evidence="2 3">DAOM 197198</strain>
    </source>
</reference>
<accession>A0A2P4QJE3</accession>
<keyword evidence="3" id="KW-1185">Reference proteome</keyword>
<dbReference type="Proteomes" id="UP000018888">
    <property type="component" value="Unassembled WGS sequence"/>
</dbReference>
<evidence type="ECO:0000313" key="2">
    <source>
        <dbReference type="EMBL" id="POG77743.1"/>
    </source>
</evidence>
<feature type="transmembrane region" description="Helical" evidence="1">
    <location>
        <begin position="147"/>
        <end position="170"/>
    </location>
</feature>
<dbReference type="VEuPathDB" id="FungiDB:RhiirFUN_011973"/>
<gene>
    <name evidence="2" type="ORF">GLOIN_2v1543479</name>
</gene>
<reference evidence="2 3" key="1">
    <citation type="journal article" date="2013" name="Proc. Natl. Acad. Sci. U.S.A.">
        <title>Genome of an arbuscular mycorrhizal fungus provides insight into the oldest plant symbiosis.</title>
        <authorList>
            <person name="Tisserant E."/>
            <person name="Malbreil M."/>
            <person name="Kuo A."/>
            <person name="Kohler A."/>
            <person name="Symeonidi A."/>
            <person name="Balestrini R."/>
            <person name="Charron P."/>
            <person name="Duensing N."/>
            <person name="Frei Dit Frey N."/>
            <person name="Gianinazzi-Pearson V."/>
            <person name="Gilbert L.B."/>
            <person name="Handa Y."/>
            <person name="Herr J.R."/>
            <person name="Hijri M."/>
            <person name="Koul R."/>
            <person name="Kawaguchi M."/>
            <person name="Krajinski F."/>
            <person name="Lammers P.J."/>
            <person name="Masclaux F.G."/>
            <person name="Murat C."/>
            <person name="Morin E."/>
            <person name="Ndikumana S."/>
            <person name="Pagni M."/>
            <person name="Petitpierre D."/>
            <person name="Requena N."/>
            <person name="Rosikiewicz P."/>
            <person name="Riley R."/>
            <person name="Saito K."/>
            <person name="San Clemente H."/>
            <person name="Shapiro H."/>
            <person name="van Tuinen D."/>
            <person name="Becard G."/>
            <person name="Bonfante P."/>
            <person name="Paszkowski U."/>
            <person name="Shachar-Hill Y.Y."/>
            <person name="Tuskan G.A."/>
            <person name="Young P.W."/>
            <person name="Sanders I.R."/>
            <person name="Henrissat B."/>
            <person name="Rensing S.A."/>
            <person name="Grigoriev I.V."/>
            <person name="Corradi N."/>
            <person name="Roux C."/>
            <person name="Martin F."/>
        </authorList>
    </citation>
    <scope>NUCLEOTIDE SEQUENCE [LARGE SCALE GENOMIC DNA]</scope>
    <source>
        <strain evidence="2 3">DAOM 197198</strain>
    </source>
</reference>
<feature type="transmembrane region" description="Helical" evidence="1">
    <location>
        <begin position="60"/>
        <end position="86"/>
    </location>
</feature>
<evidence type="ECO:0000256" key="1">
    <source>
        <dbReference type="SAM" id="Phobius"/>
    </source>
</evidence>
<proteinExistence type="predicted"/>
<dbReference type="AlphaFoldDB" id="A0A2P4QJE3"/>
<name>A0A2P4QJE3_RHIID</name>
<keyword evidence="1" id="KW-0472">Membrane</keyword>
<dbReference type="EMBL" id="AUPC02000037">
    <property type="protein sequence ID" value="POG77743.1"/>
    <property type="molecule type" value="Genomic_DNA"/>
</dbReference>
<organism evidence="2 3">
    <name type="scientific">Rhizophagus irregularis (strain DAOM 181602 / DAOM 197198 / MUCL 43194)</name>
    <name type="common">Arbuscular mycorrhizal fungus</name>
    <name type="synonym">Glomus intraradices</name>
    <dbReference type="NCBI Taxonomy" id="747089"/>
    <lineage>
        <taxon>Eukaryota</taxon>
        <taxon>Fungi</taxon>
        <taxon>Fungi incertae sedis</taxon>
        <taxon>Mucoromycota</taxon>
        <taxon>Glomeromycotina</taxon>
        <taxon>Glomeromycetes</taxon>
        <taxon>Glomerales</taxon>
        <taxon>Glomeraceae</taxon>
        <taxon>Rhizophagus</taxon>
    </lineage>
</organism>
<keyword evidence="1" id="KW-0812">Transmembrane</keyword>
<comment type="caution">
    <text evidence="2">The sequence shown here is derived from an EMBL/GenBank/DDBJ whole genome shotgun (WGS) entry which is preliminary data.</text>
</comment>
<evidence type="ECO:0000313" key="3">
    <source>
        <dbReference type="Proteomes" id="UP000018888"/>
    </source>
</evidence>
<protein>
    <submittedName>
        <fullName evidence="2">Uncharacterized protein</fullName>
    </submittedName>
</protein>
<sequence length="181" mass="21217">MKTMALRVVSEYFTKMKKFQKMQAYIIYMQFICCIACLVQDALFFAELREIEDVIDRSKFAIGFFSCIYYIFVDIFCIIFNGNSAILIARSQNKKHEKHRKLIKWDYIIFIFEAILWIIYVILKLLTWNGTTVAVLYFLGLLGPGGIMHYLGTVIFGIVNLFLYIICYTLNGTSWTNEIIE</sequence>
<feature type="transmembrane region" description="Helical" evidence="1">
    <location>
        <begin position="25"/>
        <end position="48"/>
    </location>
</feature>